<accession>A0ABQ7U7Y6</accession>
<protein>
    <submittedName>
        <fullName evidence="1">Uncharacterized protein</fullName>
    </submittedName>
</protein>
<name>A0ABQ7U7Y6_SOLTU</name>
<organism evidence="1 2">
    <name type="scientific">Solanum tuberosum</name>
    <name type="common">Potato</name>
    <dbReference type="NCBI Taxonomy" id="4113"/>
    <lineage>
        <taxon>Eukaryota</taxon>
        <taxon>Viridiplantae</taxon>
        <taxon>Streptophyta</taxon>
        <taxon>Embryophyta</taxon>
        <taxon>Tracheophyta</taxon>
        <taxon>Spermatophyta</taxon>
        <taxon>Magnoliopsida</taxon>
        <taxon>eudicotyledons</taxon>
        <taxon>Gunneridae</taxon>
        <taxon>Pentapetalae</taxon>
        <taxon>asterids</taxon>
        <taxon>lamiids</taxon>
        <taxon>Solanales</taxon>
        <taxon>Solanaceae</taxon>
        <taxon>Solanoideae</taxon>
        <taxon>Solaneae</taxon>
        <taxon>Solanum</taxon>
    </lineage>
</organism>
<evidence type="ECO:0000313" key="2">
    <source>
        <dbReference type="Proteomes" id="UP000826656"/>
    </source>
</evidence>
<dbReference type="Proteomes" id="UP000826656">
    <property type="component" value="Unassembled WGS sequence"/>
</dbReference>
<gene>
    <name evidence="1" type="ORF">KY290_030958</name>
</gene>
<keyword evidence="2" id="KW-1185">Reference proteome</keyword>
<comment type="caution">
    <text evidence="1">The sequence shown here is derived from an EMBL/GenBank/DDBJ whole genome shotgun (WGS) entry which is preliminary data.</text>
</comment>
<sequence>MTKWPHLEVVIMDPIVSVAWDIEMQGQPVIRVGSKLKYVKDSMKIMQSKGYSNEGENMKQVRKQLMEIKNI</sequence>
<evidence type="ECO:0000313" key="1">
    <source>
        <dbReference type="EMBL" id="KAH0742965.1"/>
    </source>
</evidence>
<reference evidence="1 2" key="1">
    <citation type="journal article" date="2021" name="bioRxiv">
        <title>Chromosome-scale and haplotype-resolved genome assembly of a tetraploid potato cultivar.</title>
        <authorList>
            <person name="Sun H."/>
            <person name="Jiao W.-B."/>
            <person name="Krause K."/>
            <person name="Campoy J.A."/>
            <person name="Goel M."/>
            <person name="Folz-Donahue K."/>
            <person name="Kukat C."/>
            <person name="Huettel B."/>
            <person name="Schneeberger K."/>
        </authorList>
    </citation>
    <scope>NUCLEOTIDE SEQUENCE [LARGE SCALE GENOMIC DNA]</scope>
    <source>
        <strain evidence="1">SolTubOtavaFocal</strain>
        <tissue evidence="1">Leaves</tissue>
    </source>
</reference>
<proteinExistence type="predicted"/>
<dbReference type="EMBL" id="JAIVGD010000023">
    <property type="protein sequence ID" value="KAH0742965.1"/>
    <property type="molecule type" value="Genomic_DNA"/>
</dbReference>